<feature type="transmembrane region" description="Helical" evidence="6">
    <location>
        <begin position="35"/>
        <end position="60"/>
    </location>
</feature>
<name>A0A3R8RF73_STRSU</name>
<evidence type="ECO:0000313" key="8">
    <source>
        <dbReference type="EMBL" id="RRR55572.1"/>
    </source>
</evidence>
<dbReference type="PANTHER" id="PTHR33885">
    <property type="entry name" value="PHAGE SHOCK PROTEIN C"/>
    <property type="match status" value="1"/>
</dbReference>
<reference evidence="8 9" key="2">
    <citation type="submission" date="2018-12" db="EMBL/GenBank/DDBJ databases">
        <title>Whole-genome sequences of fifteen clinical Streptococcus suis strains isolated from pigs between 2006 and 2018.</title>
        <authorList>
            <person name="Stevens M.J.A."/>
            <person name="Cernela N."/>
            <person name="Spoerry Serrano N."/>
            <person name="Schmitt S."/>
            <person name="Schrenzel J."/>
            <person name="Stephan R."/>
        </authorList>
    </citation>
    <scope>NUCLEOTIDE SEQUENCE [LARGE SCALE GENOMIC DNA]</scope>
    <source>
        <strain evidence="8 9">PP422</strain>
    </source>
</reference>
<comment type="subcellular location">
    <subcellularLocation>
        <location evidence="1">Cell membrane</location>
        <topology evidence="1">Single-pass membrane protein</topology>
    </subcellularLocation>
</comment>
<keyword evidence="4 6" id="KW-1133">Transmembrane helix</keyword>
<sequence>MSIELYKCKQGKVLAGVLAGLAHKLGWEVWLVRGLFLASLLIGRASLLTLVLYIVGAYFLPYKEEQDAERYGMGPRKIKDAEKIRKNWF</sequence>
<reference evidence="8 9" key="1">
    <citation type="submission" date="2018-11" db="EMBL/GenBank/DDBJ databases">
        <authorList>
            <person name="Stevens M.J."/>
            <person name="Cernela N."/>
            <person name="Spoerry Serrano N."/>
            <person name="Schmitt S."/>
            <person name="Schrenzel J."/>
            <person name="Stephan R."/>
        </authorList>
    </citation>
    <scope>NUCLEOTIDE SEQUENCE [LARGE SCALE GENOMIC DNA]</scope>
    <source>
        <strain evidence="8 9">PP422</strain>
    </source>
</reference>
<dbReference type="InterPro" id="IPR052027">
    <property type="entry name" value="PspC"/>
</dbReference>
<evidence type="ECO:0000259" key="7">
    <source>
        <dbReference type="Pfam" id="PF04024"/>
    </source>
</evidence>
<gene>
    <name evidence="8" type="ORF">EI998_00655</name>
</gene>
<dbReference type="Pfam" id="PF04024">
    <property type="entry name" value="PspC"/>
    <property type="match status" value="1"/>
</dbReference>
<evidence type="ECO:0000256" key="4">
    <source>
        <dbReference type="ARBA" id="ARBA00022989"/>
    </source>
</evidence>
<dbReference type="Proteomes" id="UP000274117">
    <property type="component" value="Unassembled WGS sequence"/>
</dbReference>
<evidence type="ECO:0000313" key="9">
    <source>
        <dbReference type="Proteomes" id="UP000274117"/>
    </source>
</evidence>
<protein>
    <submittedName>
        <fullName evidence="8">PspC domain-containing protein</fullName>
    </submittedName>
</protein>
<keyword evidence="5 6" id="KW-0472">Membrane</keyword>
<dbReference type="AlphaFoldDB" id="A0A3R8RF73"/>
<proteinExistence type="predicted"/>
<dbReference type="PANTHER" id="PTHR33885:SF3">
    <property type="entry name" value="PHAGE SHOCK PROTEIN C"/>
    <property type="match status" value="1"/>
</dbReference>
<dbReference type="GO" id="GO:0005886">
    <property type="term" value="C:plasma membrane"/>
    <property type="evidence" value="ECO:0007669"/>
    <property type="project" value="UniProtKB-SubCell"/>
</dbReference>
<dbReference type="EMBL" id="RSDO01000001">
    <property type="protein sequence ID" value="RRR55572.1"/>
    <property type="molecule type" value="Genomic_DNA"/>
</dbReference>
<keyword evidence="2" id="KW-1003">Cell membrane</keyword>
<organism evidence="8 9">
    <name type="scientific">Streptococcus suis</name>
    <dbReference type="NCBI Taxonomy" id="1307"/>
    <lineage>
        <taxon>Bacteria</taxon>
        <taxon>Bacillati</taxon>
        <taxon>Bacillota</taxon>
        <taxon>Bacilli</taxon>
        <taxon>Lactobacillales</taxon>
        <taxon>Streptococcaceae</taxon>
        <taxon>Streptococcus</taxon>
    </lineage>
</organism>
<evidence type="ECO:0000256" key="3">
    <source>
        <dbReference type="ARBA" id="ARBA00022692"/>
    </source>
</evidence>
<evidence type="ECO:0000256" key="2">
    <source>
        <dbReference type="ARBA" id="ARBA00022475"/>
    </source>
</evidence>
<evidence type="ECO:0000256" key="1">
    <source>
        <dbReference type="ARBA" id="ARBA00004162"/>
    </source>
</evidence>
<feature type="domain" description="Phage shock protein PspC N-terminal" evidence="7">
    <location>
        <begin position="5"/>
        <end position="62"/>
    </location>
</feature>
<accession>A0A3R8RF73</accession>
<dbReference type="InterPro" id="IPR007168">
    <property type="entry name" value="Phageshock_PspC_N"/>
</dbReference>
<keyword evidence="3 6" id="KW-0812">Transmembrane</keyword>
<evidence type="ECO:0000256" key="5">
    <source>
        <dbReference type="ARBA" id="ARBA00023136"/>
    </source>
</evidence>
<evidence type="ECO:0000256" key="6">
    <source>
        <dbReference type="SAM" id="Phobius"/>
    </source>
</evidence>
<comment type="caution">
    <text evidence="8">The sequence shown here is derived from an EMBL/GenBank/DDBJ whole genome shotgun (WGS) entry which is preliminary data.</text>
</comment>